<organism evidence="20 21">
    <name type="scientific">Zingiber officinale</name>
    <name type="common">Ginger</name>
    <name type="synonym">Amomum zingiber</name>
    <dbReference type="NCBI Taxonomy" id="94328"/>
    <lineage>
        <taxon>Eukaryota</taxon>
        <taxon>Viridiplantae</taxon>
        <taxon>Streptophyta</taxon>
        <taxon>Embryophyta</taxon>
        <taxon>Tracheophyta</taxon>
        <taxon>Spermatophyta</taxon>
        <taxon>Magnoliopsida</taxon>
        <taxon>Liliopsida</taxon>
        <taxon>Zingiberales</taxon>
        <taxon>Zingiberaceae</taxon>
        <taxon>Zingiber</taxon>
    </lineage>
</organism>
<dbReference type="EMBL" id="JACMSC010000009">
    <property type="protein sequence ID" value="KAG6506604.1"/>
    <property type="molecule type" value="Genomic_DNA"/>
</dbReference>
<evidence type="ECO:0000313" key="20">
    <source>
        <dbReference type="EMBL" id="KAG6506604.1"/>
    </source>
</evidence>
<dbReference type="SMART" id="SM00220">
    <property type="entry name" value="S_TKc"/>
    <property type="match status" value="1"/>
</dbReference>
<dbReference type="InterPro" id="IPR000719">
    <property type="entry name" value="Prot_kinase_dom"/>
</dbReference>
<dbReference type="SUPFAM" id="SSF56112">
    <property type="entry name" value="Protein kinase-like (PK-like)"/>
    <property type="match status" value="1"/>
</dbReference>
<name>A0A8J5GUL4_ZINOF</name>
<dbReference type="Gene3D" id="3.80.10.10">
    <property type="entry name" value="Ribonuclease Inhibitor"/>
    <property type="match status" value="4"/>
</dbReference>
<comment type="caution">
    <text evidence="20">The sequence shown here is derived from an EMBL/GenBank/DDBJ whole genome shotgun (WGS) entry which is preliminary data.</text>
</comment>
<evidence type="ECO:0000259" key="19">
    <source>
        <dbReference type="PROSITE" id="PS50011"/>
    </source>
</evidence>
<comment type="subcellular location">
    <subcellularLocation>
        <location evidence="1">Cell membrane</location>
        <topology evidence="1">Single-pass membrane protein</topology>
    </subcellularLocation>
</comment>
<evidence type="ECO:0000256" key="18">
    <source>
        <dbReference type="SAM" id="Phobius"/>
    </source>
</evidence>
<keyword evidence="6 18" id="KW-0812">Transmembrane</keyword>
<dbReference type="Pfam" id="PF00069">
    <property type="entry name" value="Pkinase"/>
    <property type="match status" value="1"/>
</dbReference>
<feature type="binding site" evidence="17">
    <location>
        <position position="622"/>
    </location>
    <ligand>
        <name>ATP</name>
        <dbReference type="ChEBI" id="CHEBI:30616"/>
    </ligand>
</feature>
<dbReference type="FunFam" id="3.80.10.10:FF:000542">
    <property type="entry name" value="Leucine-rich repeat protein kinase family protein"/>
    <property type="match status" value="1"/>
</dbReference>
<comment type="catalytic activity">
    <reaction evidence="15">
        <text>L-threonyl-[protein] + ATP = O-phospho-L-threonyl-[protein] + ADP + H(+)</text>
        <dbReference type="Rhea" id="RHEA:46608"/>
        <dbReference type="Rhea" id="RHEA-COMP:11060"/>
        <dbReference type="Rhea" id="RHEA-COMP:11605"/>
        <dbReference type="ChEBI" id="CHEBI:15378"/>
        <dbReference type="ChEBI" id="CHEBI:30013"/>
        <dbReference type="ChEBI" id="CHEBI:30616"/>
        <dbReference type="ChEBI" id="CHEBI:61977"/>
        <dbReference type="ChEBI" id="CHEBI:456216"/>
        <dbReference type="EC" id="2.7.11.1"/>
    </reaction>
</comment>
<keyword evidence="5" id="KW-0808">Transferase</keyword>
<keyword evidence="21" id="KW-1185">Reference proteome</keyword>
<dbReference type="CDD" id="cd14066">
    <property type="entry name" value="STKc_IRAK"/>
    <property type="match status" value="1"/>
</dbReference>
<evidence type="ECO:0000256" key="6">
    <source>
        <dbReference type="ARBA" id="ARBA00022692"/>
    </source>
</evidence>
<evidence type="ECO:0000256" key="9">
    <source>
        <dbReference type="ARBA" id="ARBA00022741"/>
    </source>
</evidence>
<dbReference type="FunFam" id="3.30.200.20:FF:000039">
    <property type="entry name" value="receptor-like protein kinase FERONIA"/>
    <property type="match status" value="1"/>
</dbReference>
<accession>A0A8J5GUL4</accession>
<dbReference type="InterPro" id="IPR032675">
    <property type="entry name" value="LRR_dom_sf"/>
</dbReference>
<dbReference type="PROSITE" id="PS00108">
    <property type="entry name" value="PROTEIN_KINASE_ST"/>
    <property type="match status" value="1"/>
</dbReference>
<dbReference type="InterPro" id="IPR017441">
    <property type="entry name" value="Protein_kinase_ATP_BS"/>
</dbReference>
<keyword evidence="7" id="KW-0732">Signal</keyword>
<dbReference type="Gene3D" id="3.30.200.20">
    <property type="entry name" value="Phosphorylase Kinase, domain 1"/>
    <property type="match status" value="1"/>
</dbReference>
<evidence type="ECO:0000256" key="7">
    <source>
        <dbReference type="ARBA" id="ARBA00022729"/>
    </source>
</evidence>
<dbReference type="SUPFAM" id="SSF52058">
    <property type="entry name" value="L domain-like"/>
    <property type="match status" value="1"/>
</dbReference>
<protein>
    <recommendedName>
        <fullName evidence="2">non-specific serine/threonine protein kinase</fullName>
        <ecNumber evidence="2">2.7.11.1</ecNumber>
    </recommendedName>
</protein>
<evidence type="ECO:0000313" key="21">
    <source>
        <dbReference type="Proteomes" id="UP000734854"/>
    </source>
</evidence>
<dbReference type="PANTHER" id="PTHR45974">
    <property type="entry name" value="RECEPTOR-LIKE PROTEIN 55"/>
    <property type="match status" value="1"/>
</dbReference>
<dbReference type="PANTHER" id="PTHR45974:SF242">
    <property type="entry name" value="LEUCINE-RICH REPEAT PROTEIN KINASE FAMILY PROTEIN"/>
    <property type="match status" value="1"/>
</dbReference>
<keyword evidence="4" id="KW-0433">Leucine-rich repeat</keyword>
<evidence type="ECO:0000256" key="4">
    <source>
        <dbReference type="ARBA" id="ARBA00022614"/>
    </source>
</evidence>
<keyword evidence="14" id="KW-0325">Glycoprotein</keyword>
<evidence type="ECO:0000256" key="12">
    <source>
        <dbReference type="ARBA" id="ARBA00022989"/>
    </source>
</evidence>
<dbReference type="PROSITE" id="PS51450">
    <property type="entry name" value="LRR"/>
    <property type="match status" value="1"/>
</dbReference>
<keyword evidence="13 18" id="KW-0472">Membrane</keyword>
<dbReference type="AlphaFoldDB" id="A0A8J5GUL4"/>
<dbReference type="InterPro" id="IPR001611">
    <property type="entry name" value="Leu-rich_rpt"/>
</dbReference>
<evidence type="ECO:0000256" key="14">
    <source>
        <dbReference type="ARBA" id="ARBA00023180"/>
    </source>
</evidence>
<dbReference type="Pfam" id="PF00560">
    <property type="entry name" value="LRR_1"/>
    <property type="match status" value="3"/>
</dbReference>
<dbReference type="GO" id="GO:0005524">
    <property type="term" value="F:ATP binding"/>
    <property type="evidence" value="ECO:0007669"/>
    <property type="project" value="UniProtKB-UniRule"/>
</dbReference>
<dbReference type="Proteomes" id="UP000734854">
    <property type="component" value="Unassembled WGS sequence"/>
</dbReference>
<evidence type="ECO:0000256" key="1">
    <source>
        <dbReference type="ARBA" id="ARBA00004162"/>
    </source>
</evidence>
<keyword evidence="10" id="KW-0418">Kinase</keyword>
<dbReference type="GO" id="GO:0005886">
    <property type="term" value="C:plasma membrane"/>
    <property type="evidence" value="ECO:0007669"/>
    <property type="project" value="UniProtKB-SubCell"/>
</dbReference>
<dbReference type="GO" id="GO:0004674">
    <property type="term" value="F:protein serine/threonine kinase activity"/>
    <property type="evidence" value="ECO:0007669"/>
    <property type="project" value="UniProtKB-KW"/>
</dbReference>
<dbReference type="InterPro" id="IPR011009">
    <property type="entry name" value="Kinase-like_dom_sf"/>
</dbReference>
<dbReference type="InterPro" id="IPR008271">
    <property type="entry name" value="Ser/Thr_kinase_AS"/>
</dbReference>
<feature type="transmembrane region" description="Helical" evidence="18">
    <location>
        <begin position="521"/>
        <end position="544"/>
    </location>
</feature>
<keyword evidence="12 18" id="KW-1133">Transmembrane helix</keyword>
<evidence type="ECO:0000256" key="13">
    <source>
        <dbReference type="ARBA" id="ARBA00023136"/>
    </source>
</evidence>
<evidence type="ECO:0000256" key="17">
    <source>
        <dbReference type="PROSITE-ProRule" id="PRU10141"/>
    </source>
</evidence>
<evidence type="ECO:0000256" key="8">
    <source>
        <dbReference type="ARBA" id="ARBA00022737"/>
    </source>
</evidence>
<dbReference type="PROSITE" id="PS00107">
    <property type="entry name" value="PROTEIN_KINASE_ATP"/>
    <property type="match status" value="1"/>
</dbReference>
<keyword evidence="11 17" id="KW-0067">ATP-binding</keyword>
<keyword evidence="8" id="KW-0677">Repeat</keyword>
<evidence type="ECO:0000256" key="10">
    <source>
        <dbReference type="ARBA" id="ARBA00022777"/>
    </source>
</evidence>
<gene>
    <name evidence="20" type="ORF">ZIOFF_031931</name>
</gene>
<dbReference type="Gene3D" id="1.10.510.10">
    <property type="entry name" value="Transferase(Phosphotransferase) domain 1"/>
    <property type="match status" value="1"/>
</dbReference>
<keyword evidence="9 17" id="KW-0547">Nucleotide-binding</keyword>
<evidence type="ECO:0000256" key="3">
    <source>
        <dbReference type="ARBA" id="ARBA00022527"/>
    </source>
</evidence>
<evidence type="ECO:0000256" key="16">
    <source>
        <dbReference type="ARBA" id="ARBA00048679"/>
    </source>
</evidence>
<evidence type="ECO:0000256" key="11">
    <source>
        <dbReference type="ARBA" id="ARBA00022840"/>
    </source>
</evidence>
<keyword evidence="3" id="KW-0723">Serine/threonine-protein kinase</keyword>
<comment type="catalytic activity">
    <reaction evidence="16">
        <text>L-seryl-[protein] + ATP = O-phospho-L-seryl-[protein] + ADP + H(+)</text>
        <dbReference type="Rhea" id="RHEA:17989"/>
        <dbReference type="Rhea" id="RHEA-COMP:9863"/>
        <dbReference type="Rhea" id="RHEA-COMP:11604"/>
        <dbReference type="ChEBI" id="CHEBI:15378"/>
        <dbReference type="ChEBI" id="CHEBI:29999"/>
        <dbReference type="ChEBI" id="CHEBI:30616"/>
        <dbReference type="ChEBI" id="CHEBI:83421"/>
        <dbReference type="ChEBI" id="CHEBI:456216"/>
        <dbReference type="EC" id="2.7.11.1"/>
    </reaction>
</comment>
<reference evidence="20 21" key="1">
    <citation type="submission" date="2020-08" db="EMBL/GenBank/DDBJ databases">
        <title>Plant Genome Project.</title>
        <authorList>
            <person name="Zhang R.-G."/>
        </authorList>
    </citation>
    <scope>NUCLEOTIDE SEQUENCE [LARGE SCALE GENOMIC DNA]</scope>
    <source>
        <tissue evidence="20">Rhizome</tissue>
    </source>
</reference>
<sequence length="917" mass="102538">MLAWVRLGEKKLSAIKEARARLGGVSAVKRFWAPCLISGNLRVSSAMRGKTMVGSELRGRKLFNMELQGTLSPEIGNLSQLEILDLSYNPNLEGPIPSSIGRLTNLQILRLIGCKFSGGIPQELEFEFGRWYRALNSNQLNGTIPPSLGRLSNLNYLDLADNQLTGTLPISANNGSGLDMLVKAEHFHLNKNQLSGWIPSNIFHPNMTLLHLLLDSNKLRGEIPDTIGLVKTLTIIRLDNNFLNESVPSNFSHLTNLCVLNLANNTLAGPMPNLTELQGLSYLDLSNNSFNLSTVPEWLSNLHNLTTLIIEFGQLHGEVPQFLFSLPSLQEVRLKNNAFNGTLNISSITNSKLRILNFQNNDINSITLSSSYNEKLELAGNPVCNNSQLQQTEYCQNLRPDSPYNSSDNITCLQPYKGRVISRAPYNSYVQQLLPQLEKGFEDFLRTKPINFSIRNFSFDTNDYLQVELRFCLSNSKSFTRENIINFLDFNTQDLNLPDDFGPSFFSASQYDFRNRVIRGLTIGIAVGSAVAVLIIAGLAIYALRQRRQARKAFSLRNPFAYWGSFGEDAGDAPQLSGARSFSLDELKKCTNDFSRVNEIGSGGYGKVYRGTLPNGQIVAIKRSEKGSMQGGLEFKTEIELLSRVHHLNLVELVGFCYEKGELLLVYEYISNGTLRDSLSGRNQIQLDWKRRLKIALDSARGLVYLHNHANPPIIHRDVKSSNILLDDNLIAKVADFGLSTLVQNSEEDQFSIHVKGTPGYVDPEYVMTQQLTAKSDVYSLGVVMLELITSEPPLNKGKYIVSKVKMAIDKNDEEWYGLKDMIDPTLLKSGSLDGLRIFVELALSCLDESSELRPTMDNLVKEIEVLLTDYESNTSTSAPLFAIELGSMKEAYDEIELSKEVSSQDIYRYTGRHNMI</sequence>
<dbReference type="PROSITE" id="PS50011">
    <property type="entry name" value="PROTEIN_KINASE_DOM"/>
    <property type="match status" value="1"/>
</dbReference>
<evidence type="ECO:0000256" key="15">
    <source>
        <dbReference type="ARBA" id="ARBA00047899"/>
    </source>
</evidence>
<evidence type="ECO:0000256" key="2">
    <source>
        <dbReference type="ARBA" id="ARBA00012513"/>
    </source>
</evidence>
<dbReference type="EC" id="2.7.11.1" evidence="2"/>
<dbReference type="FunFam" id="1.10.510.10:FF:000453">
    <property type="entry name" value="LRR receptor-like serine/threonine-protein kinase HSL2"/>
    <property type="match status" value="1"/>
</dbReference>
<proteinExistence type="predicted"/>
<feature type="domain" description="Protein kinase" evidence="19">
    <location>
        <begin position="594"/>
        <end position="868"/>
    </location>
</feature>
<evidence type="ECO:0000256" key="5">
    <source>
        <dbReference type="ARBA" id="ARBA00022679"/>
    </source>
</evidence>